<name>A0AAV4SCR4_CAEEX</name>
<protein>
    <submittedName>
        <fullName evidence="2">Uncharacterized protein</fullName>
    </submittedName>
</protein>
<accession>A0AAV4SCR4</accession>
<evidence type="ECO:0000313" key="2">
    <source>
        <dbReference type="EMBL" id="GIY31950.1"/>
    </source>
</evidence>
<keyword evidence="3" id="KW-1185">Reference proteome</keyword>
<reference evidence="2 3" key="1">
    <citation type="submission" date="2021-06" db="EMBL/GenBank/DDBJ databases">
        <title>Caerostris extrusa draft genome.</title>
        <authorList>
            <person name="Kono N."/>
            <person name="Arakawa K."/>
        </authorList>
    </citation>
    <scope>NUCLEOTIDE SEQUENCE [LARGE SCALE GENOMIC DNA]</scope>
</reference>
<dbReference type="Proteomes" id="UP001054945">
    <property type="component" value="Unassembled WGS sequence"/>
</dbReference>
<organism evidence="2 3">
    <name type="scientific">Caerostris extrusa</name>
    <name type="common">Bark spider</name>
    <name type="synonym">Caerostris bankana</name>
    <dbReference type="NCBI Taxonomy" id="172846"/>
    <lineage>
        <taxon>Eukaryota</taxon>
        <taxon>Metazoa</taxon>
        <taxon>Ecdysozoa</taxon>
        <taxon>Arthropoda</taxon>
        <taxon>Chelicerata</taxon>
        <taxon>Arachnida</taxon>
        <taxon>Araneae</taxon>
        <taxon>Araneomorphae</taxon>
        <taxon>Entelegynae</taxon>
        <taxon>Araneoidea</taxon>
        <taxon>Araneidae</taxon>
        <taxon>Caerostris</taxon>
    </lineage>
</organism>
<gene>
    <name evidence="2" type="ORF">CEXT_693861</name>
</gene>
<dbReference type="AlphaFoldDB" id="A0AAV4SCR4"/>
<evidence type="ECO:0000313" key="3">
    <source>
        <dbReference type="Proteomes" id="UP001054945"/>
    </source>
</evidence>
<proteinExistence type="predicted"/>
<evidence type="ECO:0000256" key="1">
    <source>
        <dbReference type="SAM" id="Phobius"/>
    </source>
</evidence>
<keyword evidence="1" id="KW-0472">Membrane</keyword>
<keyword evidence="1" id="KW-0812">Transmembrane</keyword>
<comment type="caution">
    <text evidence="2">The sequence shown here is derived from an EMBL/GenBank/DDBJ whole genome shotgun (WGS) entry which is preliminary data.</text>
</comment>
<dbReference type="EMBL" id="BPLR01009437">
    <property type="protein sequence ID" value="GIY31950.1"/>
    <property type="molecule type" value="Genomic_DNA"/>
</dbReference>
<sequence length="97" mass="10674">MGRDKAETFQVQCESIKRMFRSIASTYTRNIVCSTPSLPGAQNLLAVEGTPLGLFLFYVHLCCICLASTQGSFWKIKLWTNGAGLSFWSGDVFDGGK</sequence>
<keyword evidence="1" id="KW-1133">Transmembrane helix</keyword>
<feature type="transmembrane region" description="Helical" evidence="1">
    <location>
        <begin position="52"/>
        <end position="69"/>
    </location>
</feature>